<comment type="subcellular location">
    <subcellularLocation>
        <location evidence="1">Nucleus</location>
    </subcellularLocation>
</comment>
<proteinExistence type="inferred from homology"/>
<dbReference type="Gene3D" id="1.10.10.10">
    <property type="entry name" value="Winged helix-like DNA-binding domain superfamily/Winged helix DNA-binding domain"/>
    <property type="match status" value="1"/>
</dbReference>
<dbReference type="InterPro" id="IPR036388">
    <property type="entry name" value="WH-like_DNA-bd_sf"/>
</dbReference>
<evidence type="ECO:0000256" key="1">
    <source>
        <dbReference type="ARBA" id="ARBA00004123"/>
    </source>
</evidence>
<dbReference type="PANTHER" id="PTHR10015">
    <property type="entry name" value="HEAT SHOCK TRANSCRIPTION FACTOR"/>
    <property type="match status" value="1"/>
</dbReference>
<accession>A0A1R2BD21</accession>
<dbReference type="Pfam" id="PF00447">
    <property type="entry name" value="HSF_DNA-bind"/>
    <property type="match status" value="1"/>
</dbReference>
<dbReference type="InterPro" id="IPR000232">
    <property type="entry name" value="HSF_DNA-bd"/>
</dbReference>
<dbReference type="AlphaFoldDB" id="A0A1R2BD21"/>
<dbReference type="GO" id="GO:0043565">
    <property type="term" value="F:sequence-specific DNA binding"/>
    <property type="evidence" value="ECO:0007669"/>
    <property type="project" value="InterPro"/>
</dbReference>
<reference evidence="6 7" key="1">
    <citation type="submission" date="2016-11" db="EMBL/GenBank/DDBJ databases">
        <title>The macronuclear genome of Stentor coeruleus: a giant cell with tiny introns.</title>
        <authorList>
            <person name="Slabodnick M."/>
            <person name="Ruby J.G."/>
            <person name="Reiff S.B."/>
            <person name="Swart E.C."/>
            <person name="Gosai S."/>
            <person name="Prabakaran S."/>
            <person name="Witkowska E."/>
            <person name="Larue G.E."/>
            <person name="Fisher S."/>
            <person name="Freeman R.M."/>
            <person name="Gunawardena J."/>
            <person name="Chu W."/>
            <person name="Stover N.A."/>
            <person name="Gregory B.D."/>
            <person name="Nowacki M."/>
            <person name="Derisi J."/>
            <person name="Roy S.W."/>
            <person name="Marshall W.F."/>
            <person name="Sood P."/>
        </authorList>
    </citation>
    <scope>NUCLEOTIDE SEQUENCE [LARGE SCALE GENOMIC DNA]</scope>
    <source>
        <strain evidence="6">WM001</strain>
    </source>
</reference>
<keyword evidence="3" id="KW-0539">Nucleus</keyword>
<name>A0A1R2BD21_9CILI</name>
<dbReference type="InterPro" id="IPR036390">
    <property type="entry name" value="WH_DNA-bd_sf"/>
</dbReference>
<dbReference type="GO" id="GO:0005634">
    <property type="term" value="C:nucleus"/>
    <property type="evidence" value="ECO:0007669"/>
    <property type="project" value="UniProtKB-SubCell"/>
</dbReference>
<dbReference type="Proteomes" id="UP000187209">
    <property type="component" value="Unassembled WGS sequence"/>
</dbReference>
<dbReference type="GO" id="GO:0003700">
    <property type="term" value="F:DNA-binding transcription factor activity"/>
    <property type="evidence" value="ECO:0007669"/>
    <property type="project" value="InterPro"/>
</dbReference>
<keyword evidence="2" id="KW-0238">DNA-binding</keyword>
<organism evidence="6 7">
    <name type="scientific">Stentor coeruleus</name>
    <dbReference type="NCBI Taxonomy" id="5963"/>
    <lineage>
        <taxon>Eukaryota</taxon>
        <taxon>Sar</taxon>
        <taxon>Alveolata</taxon>
        <taxon>Ciliophora</taxon>
        <taxon>Postciliodesmatophora</taxon>
        <taxon>Heterotrichea</taxon>
        <taxon>Heterotrichida</taxon>
        <taxon>Stentoridae</taxon>
        <taxon>Stentor</taxon>
    </lineage>
</organism>
<evidence type="ECO:0000256" key="2">
    <source>
        <dbReference type="ARBA" id="ARBA00023125"/>
    </source>
</evidence>
<dbReference type="SUPFAM" id="SSF46785">
    <property type="entry name" value="Winged helix' DNA-binding domain"/>
    <property type="match status" value="1"/>
</dbReference>
<gene>
    <name evidence="6" type="ORF">SteCoe_26496</name>
</gene>
<evidence type="ECO:0000259" key="5">
    <source>
        <dbReference type="SMART" id="SM00415"/>
    </source>
</evidence>
<dbReference type="EMBL" id="MPUH01000744">
    <property type="protein sequence ID" value="OMJ74535.1"/>
    <property type="molecule type" value="Genomic_DNA"/>
</dbReference>
<evidence type="ECO:0000256" key="3">
    <source>
        <dbReference type="ARBA" id="ARBA00023242"/>
    </source>
</evidence>
<feature type="domain" description="HSF-type DNA-binding" evidence="5">
    <location>
        <begin position="1"/>
        <end position="84"/>
    </location>
</feature>
<evidence type="ECO:0000313" key="6">
    <source>
        <dbReference type="EMBL" id="OMJ74535.1"/>
    </source>
</evidence>
<comment type="similarity">
    <text evidence="4">Belongs to the HSF family.</text>
</comment>
<comment type="caution">
    <text evidence="6">The sequence shown here is derived from an EMBL/GenBank/DDBJ whole genome shotgun (WGS) entry which is preliminary data.</text>
</comment>
<sequence>MLSNSTLEGIICWTTDGLKFIIKDLIEFEQRILSNYFPDMNIKKFRKKLKKLSFTKTVTTNTITYSHANFQQNKPYLLGKICCFSEIPSRKKINFNSDMAVKIRLLESAHIRMEETVADLEKKYQKIIDFNKFMINELNQHTVHSEYDTEHFKKLMTKTNPD</sequence>
<evidence type="ECO:0000256" key="4">
    <source>
        <dbReference type="RuleBase" id="RU004020"/>
    </source>
</evidence>
<protein>
    <recommendedName>
        <fullName evidence="5">HSF-type DNA-binding domain-containing protein</fullName>
    </recommendedName>
</protein>
<dbReference type="SMART" id="SM00415">
    <property type="entry name" value="HSF"/>
    <property type="match status" value="1"/>
</dbReference>
<keyword evidence="7" id="KW-1185">Reference proteome</keyword>
<dbReference type="PANTHER" id="PTHR10015:SF427">
    <property type="entry name" value="HEAT SHOCK FACTOR PROTEIN"/>
    <property type="match status" value="1"/>
</dbReference>
<evidence type="ECO:0000313" key="7">
    <source>
        <dbReference type="Proteomes" id="UP000187209"/>
    </source>
</evidence>